<dbReference type="AlphaFoldDB" id="A0A0E0F1Y4"/>
<dbReference type="Gramene" id="OMERI11G01630.2">
    <property type="protein sequence ID" value="OMERI11G01630.2"/>
    <property type="gene ID" value="OMERI11G01630"/>
</dbReference>
<dbReference type="Pfam" id="PF12697">
    <property type="entry name" value="Abhydrolase_6"/>
    <property type="match status" value="1"/>
</dbReference>
<dbReference type="GO" id="GO:0080031">
    <property type="term" value="F:methyl salicylate esterase activity"/>
    <property type="evidence" value="ECO:0007669"/>
    <property type="project" value="TreeGrafter"/>
</dbReference>
<dbReference type="SUPFAM" id="SSF53474">
    <property type="entry name" value="alpha/beta-Hydrolases"/>
    <property type="match status" value="2"/>
</dbReference>
<sequence length="448" mass="50163">MTYYVYKVINSTGVEAQEQTIKRVRLRLVTNMHTDAGDDFSESCRSTEHFVLVHGAGHGAWCWFRLLRLLQDSGHRVSAVDLAGAAGSLVDPNHVRSFDDYNAPLLDLMASLPAGDKAIFIAATMLQFGYQTEQDIKDGVPDLSEHGDVYDLTFGLGADHPPTAVALRKEFQRIILYQQSPQEDSALASILLRPWPMALGTARFTGDDGEVESVIDRVRRVYIKTANDQMVQPEQQKAMIRRWPPSKVMVMDTDHSPFFSAPELLSNLILKSLAGGLSVVHAMHLFGDRIKQAIFIAATMLQFGYQTEQDIKDGVPDLSEHGDVYDLTFGLGADHPPTAVALRKEFQRIILYQQSPQEDSALASILLRPWPMALSTARFTGDDGGFESVIDRVRRVYIKTANDRMVQPEQQEAMIRRWPPSKVMVMDTDHSPFFSAPELLFNLILKSL</sequence>
<dbReference type="InterPro" id="IPR029058">
    <property type="entry name" value="AB_hydrolase_fold"/>
</dbReference>
<dbReference type="HOGENOM" id="CLU_020192_1_0_1"/>
<evidence type="ECO:0000313" key="3">
    <source>
        <dbReference type="EnsemblPlants" id="OMERI11G01630.2"/>
    </source>
</evidence>
<dbReference type="GO" id="GO:0009694">
    <property type="term" value="P:jasmonic acid metabolic process"/>
    <property type="evidence" value="ECO:0007669"/>
    <property type="project" value="TreeGrafter"/>
</dbReference>
<dbReference type="PANTHER" id="PTHR10992">
    <property type="entry name" value="METHYLESTERASE FAMILY MEMBER"/>
    <property type="match status" value="1"/>
</dbReference>
<reference evidence="3" key="2">
    <citation type="submission" date="2018-05" db="EMBL/GenBank/DDBJ databases">
        <title>OmerRS3 (Oryza meridionalis Reference Sequence Version 3).</title>
        <authorList>
            <person name="Zhang J."/>
            <person name="Kudrna D."/>
            <person name="Lee S."/>
            <person name="Talag J."/>
            <person name="Welchert J."/>
            <person name="Wing R.A."/>
        </authorList>
    </citation>
    <scope>NUCLEOTIDE SEQUENCE [LARGE SCALE GENOMIC DNA]</scope>
    <source>
        <strain evidence="3">cv. OR44</strain>
    </source>
</reference>
<feature type="domain" description="AB hydrolase-1" evidence="2">
    <location>
        <begin position="50"/>
        <end position="265"/>
    </location>
</feature>
<reference evidence="3" key="1">
    <citation type="submission" date="2015-04" db="UniProtKB">
        <authorList>
            <consortium name="EnsemblPlants"/>
        </authorList>
    </citation>
    <scope>IDENTIFICATION</scope>
</reference>
<organism evidence="3">
    <name type="scientific">Oryza meridionalis</name>
    <dbReference type="NCBI Taxonomy" id="40149"/>
    <lineage>
        <taxon>Eukaryota</taxon>
        <taxon>Viridiplantae</taxon>
        <taxon>Streptophyta</taxon>
        <taxon>Embryophyta</taxon>
        <taxon>Tracheophyta</taxon>
        <taxon>Spermatophyta</taxon>
        <taxon>Magnoliopsida</taxon>
        <taxon>Liliopsida</taxon>
        <taxon>Poales</taxon>
        <taxon>Poaceae</taxon>
        <taxon>BOP clade</taxon>
        <taxon>Oryzoideae</taxon>
        <taxon>Oryzeae</taxon>
        <taxon>Oryzinae</taxon>
        <taxon>Oryza</taxon>
    </lineage>
</organism>
<keyword evidence="1" id="KW-0378">Hydrolase</keyword>
<evidence type="ECO:0000313" key="4">
    <source>
        <dbReference type="Proteomes" id="UP000008021"/>
    </source>
</evidence>
<dbReference type="PANTHER" id="PTHR10992:SF1032">
    <property type="entry name" value="METHYLESTERASE 17"/>
    <property type="match status" value="1"/>
</dbReference>
<dbReference type="Proteomes" id="UP000008021">
    <property type="component" value="Chromosome 11"/>
</dbReference>
<dbReference type="Gene3D" id="3.40.50.1820">
    <property type="entry name" value="alpha/beta hydrolase"/>
    <property type="match status" value="3"/>
</dbReference>
<proteinExistence type="predicted"/>
<dbReference type="EnsemblPlants" id="OMERI11G01630.2">
    <property type="protein sequence ID" value="OMERI11G01630.2"/>
    <property type="gene ID" value="OMERI11G01630"/>
</dbReference>
<dbReference type="GO" id="GO:0080032">
    <property type="term" value="F:methyl jasmonate esterase activity"/>
    <property type="evidence" value="ECO:0007669"/>
    <property type="project" value="TreeGrafter"/>
</dbReference>
<dbReference type="InterPro" id="IPR045889">
    <property type="entry name" value="MES/HNL"/>
</dbReference>
<dbReference type="FunFam" id="3.40.50.1820:FF:000025">
    <property type="entry name" value="putative methylesterase 11, chloroplastic"/>
    <property type="match status" value="1"/>
</dbReference>
<keyword evidence="4" id="KW-1185">Reference proteome</keyword>
<dbReference type="eggNOG" id="ENOG502QPPA">
    <property type="taxonomic scope" value="Eukaryota"/>
</dbReference>
<dbReference type="GO" id="GO:0009696">
    <property type="term" value="P:salicylic acid metabolic process"/>
    <property type="evidence" value="ECO:0007669"/>
    <property type="project" value="TreeGrafter"/>
</dbReference>
<evidence type="ECO:0000259" key="2">
    <source>
        <dbReference type="Pfam" id="PF12697"/>
    </source>
</evidence>
<accession>A0A0E0F1Y4</accession>
<protein>
    <recommendedName>
        <fullName evidence="2">AB hydrolase-1 domain-containing protein</fullName>
    </recommendedName>
</protein>
<dbReference type="InterPro" id="IPR000073">
    <property type="entry name" value="AB_hydrolase_1"/>
</dbReference>
<name>A0A0E0F1Y4_9ORYZ</name>
<dbReference type="GO" id="GO:0080030">
    <property type="term" value="F:methyl indole-3-acetate esterase activity"/>
    <property type="evidence" value="ECO:0007669"/>
    <property type="project" value="TreeGrafter"/>
</dbReference>
<evidence type="ECO:0000256" key="1">
    <source>
        <dbReference type="ARBA" id="ARBA00022801"/>
    </source>
</evidence>